<proteinExistence type="predicted"/>
<comment type="caution">
    <text evidence="1">The sequence shown here is derived from an EMBL/GenBank/DDBJ whole genome shotgun (WGS) entry which is preliminary data.</text>
</comment>
<accession>A0ABQ0QJG0</accession>
<organism evidence="1 2">
    <name type="scientific">Neokomagataea tanensis NBRC 106556</name>
    <dbReference type="NCBI Taxonomy" id="1223519"/>
    <lineage>
        <taxon>Bacteria</taxon>
        <taxon>Pseudomonadati</taxon>
        <taxon>Pseudomonadota</taxon>
        <taxon>Alphaproteobacteria</taxon>
        <taxon>Acetobacterales</taxon>
        <taxon>Acetobacteraceae</taxon>
        <taxon>Neokomagataea</taxon>
    </lineage>
</organism>
<keyword evidence="2" id="KW-1185">Reference proteome</keyword>
<sequence>MTDRPKIITIERKKDTNAQDALQRAMDIATHDDATNAMSIIFLRDGSWVFERGDIDNASQVIGILERIKFDILTNAQKAEEE</sequence>
<dbReference type="EMBL" id="BAQB01000017">
    <property type="protein sequence ID" value="GBR46864.1"/>
    <property type="molecule type" value="Genomic_DNA"/>
</dbReference>
<gene>
    <name evidence="1" type="ORF">AA106556_1257</name>
</gene>
<evidence type="ECO:0000313" key="1">
    <source>
        <dbReference type="EMBL" id="GBR46864.1"/>
    </source>
</evidence>
<evidence type="ECO:0000313" key="2">
    <source>
        <dbReference type="Proteomes" id="UP001062443"/>
    </source>
</evidence>
<protein>
    <submittedName>
        <fullName evidence="1">Uncharacterized protein</fullName>
    </submittedName>
</protein>
<dbReference type="Proteomes" id="UP001062443">
    <property type="component" value="Unassembled WGS sequence"/>
</dbReference>
<name>A0ABQ0QJG0_9PROT</name>
<reference evidence="1" key="1">
    <citation type="submission" date="2013-04" db="EMBL/GenBank/DDBJ databases">
        <title>The genome sequencing project of 58 acetic acid bacteria.</title>
        <authorList>
            <person name="Okamoto-Kainuma A."/>
            <person name="Ishikawa M."/>
            <person name="Umino S."/>
            <person name="Koizumi Y."/>
            <person name="Shiwa Y."/>
            <person name="Yoshikawa H."/>
            <person name="Matsutani M."/>
            <person name="Matsushita K."/>
        </authorList>
    </citation>
    <scope>NUCLEOTIDE SEQUENCE</scope>
    <source>
        <strain evidence="1">NBRC 106556</strain>
    </source>
</reference>
<dbReference type="RefSeq" id="WP_068169560.1">
    <property type="nucleotide sequence ID" value="NZ_BAQB01000017.1"/>
</dbReference>